<name>A0AAP3HGM1_LEGPN</name>
<accession>A0AAP3HGM1</accession>
<dbReference type="Proteomes" id="UP001071279">
    <property type="component" value="Unassembled WGS sequence"/>
</dbReference>
<gene>
    <name evidence="1" type="ORF">O6C86_15190</name>
</gene>
<evidence type="ECO:0000313" key="2">
    <source>
        <dbReference type="Proteomes" id="UP001071279"/>
    </source>
</evidence>
<sequence length="40" mass="4702">MLLKSEVEYDVVLIDVTETPIERPGKSKNTFIQTERKHTR</sequence>
<proteinExistence type="predicted"/>
<dbReference type="EMBL" id="JAPXIC010000095">
    <property type="protein sequence ID" value="MCZ4720547.1"/>
    <property type="molecule type" value="Genomic_DNA"/>
</dbReference>
<dbReference type="RefSeq" id="WP_256856571.1">
    <property type="nucleotide sequence ID" value="NZ_BAZA01000042.1"/>
</dbReference>
<organism evidence="1 2">
    <name type="scientific">Legionella pneumophila</name>
    <dbReference type="NCBI Taxonomy" id="446"/>
    <lineage>
        <taxon>Bacteria</taxon>
        <taxon>Pseudomonadati</taxon>
        <taxon>Pseudomonadota</taxon>
        <taxon>Gammaproteobacteria</taxon>
        <taxon>Legionellales</taxon>
        <taxon>Legionellaceae</taxon>
        <taxon>Legionella</taxon>
    </lineage>
</organism>
<comment type="caution">
    <text evidence="1">The sequence shown here is derived from an EMBL/GenBank/DDBJ whole genome shotgun (WGS) entry which is preliminary data.</text>
</comment>
<protein>
    <submittedName>
        <fullName evidence="1">Uncharacterized protein</fullName>
    </submittedName>
</protein>
<evidence type="ECO:0000313" key="1">
    <source>
        <dbReference type="EMBL" id="MCZ4720547.1"/>
    </source>
</evidence>
<reference evidence="1" key="1">
    <citation type="submission" date="2022-12" db="EMBL/GenBank/DDBJ databases">
        <title>Comparative genomics of Legionella pneumophila isolates from the West Bank and Germany support molecular epidemiology of Legionnaires disease.</title>
        <authorList>
            <person name="Zayed A.R."/>
            <person name="Bitar D.M."/>
            <person name="Steinert M."/>
            <person name="Lueck C."/>
            <person name="Brettar I."/>
            <person name="Hoefle M.G."/>
            <person name="Bunk B."/>
        </authorList>
    </citation>
    <scope>NUCLEOTIDE SEQUENCE</scope>
    <source>
        <strain evidence="1">H23</strain>
    </source>
</reference>
<dbReference type="AlphaFoldDB" id="A0AAP3HGM1"/>